<reference evidence="1 2" key="1">
    <citation type="journal article" date="2013" name="PLoS Genet.">
        <title>The genome and development-dependent transcriptomes of Pyronema confluens: a window into fungal evolution.</title>
        <authorList>
            <person name="Traeger S."/>
            <person name="Altegoer F."/>
            <person name="Freitag M."/>
            <person name="Gabaldon T."/>
            <person name="Kempken F."/>
            <person name="Kumar A."/>
            <person name="Marcet-Houben M."/>
            <person name="Poggeler S."/>
            <person name="Stajich J.E."/>
            <person name="Nowrousian M."/>
        </authorList>
    </citation>
    <scope>NUCLEOTIDE SEQUENCE [LARGE SCALE GENOMIC DNA]</scope>
    <source>
        <strain evidence="2">CBS 100304</strain>
        <tissue evidence="1">Vegetative mycelium</tissue>
    </source>
</reference>
<sequence>MWNPQSSARSSFEFDIDEPRPLLSVLRKSSIPSIPNLPSLSNLAPTSVGSIPALSSTLITSASSLTTSIARGVGVVLDHVTDSSNWPNMWGKVMATAGAYMDADCVRFAEMEEGGREF</sequence>
<proteinExistence type="predicted"/>
<evidence type="ECO:0000313" key="1">
    <source>
        <dbReference type="EMBL" id="CCX12050.1"/>
    </source>
</evidence>
<dbReference type="EMBL" id="HF935675">
    <property type="protein sequence ID" value="CCX12050.1"/>
    <property type="molecule type" value="Genomic_DNA"/>
</dbReference>
<dbReference type="AlphaFoldDB" id="U4L6E8"/>
<gene>
    <name evidence="1" type="ORF">PCON_11644</name>
</gene>
<name>U4L6E8_PYROM</name>
<evidence type="ECO:0000313" key="2">
    <source>
        <dbReference type="Proteomes" id="UP000018144"/>
    </source>
</evidence>
<organism evidence="1 2">
    <name type="scientific">Pyronema omphalodes (strain CBS 100304)</name>
    <name type="common">Pyronema confluens</name>
    <dbReference type="NCBI Taxonomy" id="1076935"/>
    <lineage>
        <taxon>Eukaryota</taxon>
        <taxon>Fungi</taxon>
        <taxon>Dikarya</taxon>
        <taxon>Ascomycota</taxon>
        <taxon>Pezizomycotina</taxon>
        <taxon>Pezizomycetes</taxon>
        <taxon>Pezizales</taxon>
        <taxon>Pyronemataceae</taxon>
        <taxon>Pyronema</taxon>
    </lineage>
</organism>
<accession>U4L6E8</accession>
<protein>
    <submittedName>
        <fullName evidence="1">Uncharacterized protein</fullName>
    </submittedName>
</protein>
<keyword evidence="2" id="KW-1185">Reference proteome</keyword>
<dbReference type="Proteomes" id="UP000018144">
    <property type="component" value="Unassembled WGS sequence"/>
</dbReference>